<feature type="compositionally biased region" description="Low complexity" evidence="1">
    <location>
        <begin position="182"/>
        <end position="198"/>
    </location>
</feature>
<feature type="region of interest" description="Disordered" evidence="1">
    <location>
        <begin position="384"/>
        <end position="407"/>
    </location>
</feature>
<feature type="domain" description="SGF29 C-terminal" evidence="2">
    <location>
        <begin position="283"/>
        <end position="489"/>
    </location>
</feature>
<name>A0A4P9X443_9FUNG</name>
<dbReference type="AlphaFoldDB" id="A0A4P9X443"/>
<dbReference type="Pfam" id="PF07039">
    <property type="entry name" value="SGF29_Tudor"/>
    <property type="match status" value="1"/>
</dbReference>
<dbReference type="STRING" id="1555241.A0A4P9X443"/>
<sequence length="492" mass="48718">MTLSPPQSVGSSVAATVPAPASAMTWSQVSPLLKAFAEAQREANDRLNRVNVAHHKLLPNFRAKGSLAPKIMTKMRVIYIEALEKQVRMRDQLLPALAAVSALLNQEIAAQAAATAPAAPTAAVADGGSRDKTGDDALGAAAAGLAATNAALHRRKKRKASEAEPLAGTGLLPELSVDTGAATSAGASAGGDAASLDGPTPAKRSRRADDGGGSDGAATATATATAPSSSSKKQPSDLPAVGAGSGSVSASSAGPGPSGGVSSRKASLGGPKGGASGGGRDGSSETLAPGTRVVVPPVEHAASGAAASGVADASATGGAVGILAYVVRYLPASHGYEVEDAEDHEEGAPAPPADADDMASVTAKKRYVFPAKDVLPVPVASAAAPAPLSATSRTPTGKGRRAQPSAHQGAAYPVGKVVLALYPETTCFYRASVAGVVEPGAAPTTATAAAGSADAGGERRYVLQFEDDNGIEHLVSPSLILDPPANWGVKTR</sequence>
<dbReference type="Proteomes" id="UP000274922">
    <property type="component" value="Unassembled WGS sequence"/>
</dbReference>
<gene>
    <name evidence="3" type="ORF">CXG81DRAFT_20153</name>
</gene>
<accession>A0A4P9X443</accession>
<feature type="compositionally biased region" description="Low complexity" evidence="1">
    <location>
        <begin position="384"/>
        <end position="396"/>
    </location>
</feature>
<organism evidence="3 4">
    <name type="scientific">Caulochytrium protostelioides</name>
    <dbReference type="NCBI Taxonomy" id="1555241"/>
    <lineage>
        <taxon>Eukaryota</taxon>
        <taxon>Fungi</taxon>
        <taxon>Fungi incertae sedis</taxon>
        <taxon>Chytridiomycota</taxon>
        <taxon>Chytridiomycota incertae sedis</taxon>
        <taxon>Chytridiomycetes</taxon>
        <taxon>Caulochytriales</taxon>
        <taxon>Caulochytriaceae</taxon>
        <taxon>Caulochytrium</taxon>
    </lineage>
</organism>
<evidence type="ECO:0000313" key="3">
    <source>
        <dbReference type="EMBL" id="RKO99800.1"/>
    </source>
</evidence>
<evidence type="ECO:0000256" key="1">
    <source>
        <dbReference type="SAM" id="MobiDB-lite"/>
    </source>
</evidence>
<protein>
    <recommendedName>
        <fullName evidence="2">SGF29 C-terminal domain-containing protein</fullName>
    </recommendedName>
</protein>
<dbReference type="EMBL" id="ML014255">
    <property type="protein sequence ID" value="RKO99800.1"/>
    <property type="molecule type" value="Genomic_DNA"/>
</dbReference>
<dbReference type="Gene3D" id="2.30.30.140">
    <property type="match status" value="2"/>
</dbReference>
<feature type="compositionally biased region" description="Low complexity" evidence="1">
    <location>
        <begin position="216"/>
        <end position="269"/>
    </location>
</feature>
<dbReference type="PANTHER" id="PTHR21539">
    <property type="entry name" value="SAGA-ASSOCIATED FACTOR 29"/>
    <property type="match status" value="1"/>
</dbReference>
<evidence type="ECO:0000313" key="4">
    <source>
        <dbReference type="Proteomes" id="UP000274922"/>
    </source>
</evidence>
<keyword evidence="4" id="KW-1185">Reference proteome</keyword>
<dbReference type="InterPro" id="IPR010750">
    <property type="entry name" value="SGF29_tudor-like_dom"/>
</dbReference>
<dbReference type="GO" id="GO:0000124">
    <property type="term" value="C:SAGA complex"/>
    <property type="evidence" value="ECO:0007669"/>
    <property type="project" value="InterPro"/>
</dbReference>
<dbReference type="InterPro" id="IPR037802">
    <property type="entry name" value="SGF29"/>
</dbReference>
<feature type="compositionally biased region" description="Gly residues" evidence="1">
    <location>
        <begin position="270"/>
        <end position="281"/>
    </location>
</feature>
<evidence type="ECO:0000259" key="2">
    <source>
        <dbReference type="PROSITE" id="PS51518"/>
    </source>
</evidence>
<reference evidence="4" key="1">
    <citation type="journal article" date="2018" name="Nat. Microbiol.">
        <title>Leveraging single-cell genomics to expand the fungal tree of life.</title>
        <authorList>
            <person name="Ahrendt S.R."/>
            <person name="Quandt C.A."/>
            <person name="Ciobanu D."/>
            <person name="Clum A."/>
            <person name="Salamov A."/>
            <person name="Andreopoulos B."/>
            <person name="Cheng J.F."/>
            <person name="Woyke T."/>
            <person name="Pelin A."/>
            <person name="Henrissat B."/>
            <person name="Reynolds N.K."/>
            <person name="Benny G.L."/>
            <person name="Smith M.E."/>
            <person name="James T.Y."/>
            <person name="Grigoriev I.V."/>
        </authorList>
    </citation>
    <scope>NUCLEOTIDE SEQUENCE [LARGE SCALE GENOMIC DNA]</scope>
    <source>
        <strain evidence="4">ATCC 52028</strain>
    </source>
</reference>
<dbReference type="PROSITE" id="PS51518">
    <property type="entry name" value="SGF29_C"/>
    <property type="match status" value="1"/>
</dbReference>
<dbReference type="OrthoDB" id="10265994at2759"/>
<proteinExistence type="predicted"/>
<dbReference type="PANTHER" id="PTHR21539:SF0">
    <property type="entry name" value="SAGA-ASSOCIATED FACTOR 29"/>
    <property type="match status" value="1"/>
</dbReference>
<feature type="region of interest" description="Disordered" evidence="1">
    <location>
        <begin position="182"/>
        <end position="289"/>
    </location>
</feature>